<proteinExistence type="inferred from homology"/>
<feature type="binding site" evidence="3">
    <location>
        <position position="252"/>
    </location>
    <ligand>
        <name>substrate</name>
    </ligand>
</feature>
<feature type="binding site" evidence="3">
    <location>
        <position position="363"/>
    </location>
    <ligand>
        <name>substrate</name>
    </ligand>
</feature>
<dbReference type="GeneID" id="58922294"/>
<evidence type="ECO:0000313" key="5">
    <source>
        <dbReference type="EMBL" id="OHY89863.1"/>
    </source>
</evidence>
<comment type="subunit">
    <text evidence="3">Homodimer.</text>
</comment>
<dbReference type="OrthoDB" id="248552at2"/>
<dbReference type="HAMAP" id="MF_01172">
    <property type="entry name" value="AstB"/>
    <property type="match status" value="1"/>
</dbReference>
<dbReference type="NCBIfam" id="TIGR03241">
    <property type="entry name" value="arg_catab_astB"/>
    <property type="match status" value="1"/>
</dbReference>
<comment type="function">
    <text evidence="3">Catalyzes the hydrolysis of N(2)-succinylarginine into N(2)-succinylornithine, ammonia and CO(2).</text>
</comment>
<dbReference type="RefSeq" id="WP_042020600.1">
    <property type="nucleotide sequence ID" value="NZ_CDBW01000017.1"/>
</dbReference>
<dbReference type="PANTHER" id="PTHR30420">
    <property type="entry name" value="N-SUCCINYLARGININE DIHYDROLASE"/>
    <property type="match status" value="1"/>
</dbReference>
<evidence type="ECO:0000313" key="6">
    <source>
        <dbReference type="Proteomes" id="UP000179934"/>
    </source>
</evidence>
<dbReference type="NCBIfam" id="NF009789">
    <property type="entry name" value="PRK13281.1"/>
    <property type="match status" value="1"/>
</dbReference>
<evidence type="ECO:0000256" key="3">
    <source>
        <dbReference type="HAMAP-Rule" id="MF_01172"/>
    </source>
</evidence>
<feature type="binding site" evidence="3">
    <location>
        <position position="110"/>
    </location>
    <ligand>
        <name>substrate</name>
    </ligand>
</feature>
<dbReference type="GO" id="GO:0019545">
    <property type="term" value="P:L-arginine catabolic process to succinate"/>
    <property type="evidence" value="ECO:0007669"/>
    <property type="project" value="UniProtKB-UniRule"/>
</dbReference>
<dbReference type="Proteomes" id="UP000179934">
    <property type="component" value="Unassembled WGS sequence"/>
</dbReference>
<dbReference type="GO" id="GO:0009015">
    <property type="term" value="F:N-succinylarginine dihydrolase activity"/>
    <property type="evidence" value="ECO:0007669"/>
    <property type="project" value="UniProtKB-UniRule"/>
</dbReference>
<sequence length="445" mass="49095">MKHFEVNFDGLVGPTHNYAGLSYGNVASQSNAQEASNPKEAAKQGLRKMKALTDLGMTQGVLAPQERPDLATLRRLGFTGNDARVLEQAAKQAPAVLAACYSASSMWTANAATVSPSADTRDGRIHFTPANLTNKFHRSLEPDVTGRILRAVFNNDRHFSHHLHLPENDHFGDEGAANHTRLCRAYGEAGVELFVYGRSAFDHSRPAPKRYPARQTLEASQAIARLHGLGEESVVFIQQNPEVIDQGVFHNDVIAVGNQNVLFFHQQAFLSTDEVLAEISGKFGEGDLHFIEVPTAEVSVLDAVKSYLFNTQILTLPNGEMAIIAPTECRDNPAVSAYLDKLLTQDTPIKAVHYMDVKQSMRNGGGPACLRLRVAMNDAELAAVNPACLINDRQFARLDNWADRHYRDRLSLDDLRDPSLVQESRSALDELTQILKLGSIYPFQR</sequence>
<gene>
    <name evidence="3" type="primary">astB</name>
    <name evidence="5" type="ORF">BJD16_05905</name>
</gene>
<dbReference type="UniPathway" id="UPA00185">
    <property type="reaction ID" value="UER00280"/>
</dbReference>
<dbReference type="GO" id="GO:0019544">
    <property type="term" value="P:L-arginine catabolic process to L-glutamate"/>
    <property type="evidence" value="ECO:0007669"/>
    <property type="project" value="UniProtKB-UniRule"/>
</dbReference>
<comment type="caution">
    <text evidence="5">The sequence shown here is derived from an EMBL/GenBank/DDBJ whole genome shotgun (WGS) entry which is preliminary data.</text>
</comment>
<keyword evidence="1 3" id="KW-0056">Arginine metabolism</keyword>
<feature type="binding site" evidence="3">
    <location>
        <begin position="137"/>
        <end position="138"/>
    </location>
    <ligand>
        <name>substrate</name>
    </ligand>
</feature>
<feature type="active site" evidence="3">
    <location>
        <position position="250"/>
    </location>
</feature>
<feature type="binding site" evidence="3">
    <location>
        <begin position="19"/>
        <end position="28"/>
    </location>
    <ligand>
        <name>substrate</name>
    </ligand>
</feature>
<evidence type="ECO:0000256" key="1">
    <source>
        <dbReference type="ARBA" id="ARBA00022503"/>
    </source>
</evidence>
<evidence type="ECO:0000256" key="4">
    <source>
        <dbReference type="NCBIfam" id="TIGR03241"/>
    </source>
</evidence>
<dbReference type="InterPro" id="IPR007079">
    <property type="entry name" value="SuccinylArg_d-Hdrlase_AstB"/>
</dbReference>
<dbReference type="SUPFAM" id="SSF55909">
    <property type="entry name" value="Pentein"/>
    <property type="match status" value="1"/>
</dbReference>
<keyword evidence="2 3" id="KW-0378">Hydrolase</keyword>
<reference evidence="5 6" key="1">
    <citation type="submission" date="2016-09" db="EMBL/GenBank/DDBJ databases">
        <title>Draft Genome Sequence of Aeromonas sobria Strain 08005, Isolated from Sick Rana catesbeiana.</title>
        <authorList>
            <person name="Yang Q."/>
        </authorList>
    </citation>
    <scope>NUCLEOTIDE SEQUENCE [LARGE SCALE GENOMIC DNA]</scope>
    <source>
        <strain evidence="5 6">08005</strain>
    </source>
</reference>
<dbReference type="Gene3D" id="3.75.10.20">
    <property type="entry name" value="Succinylarginine dihydrolase"/>
    <property type="match status" value="1"/>
</dbReference>
<dbReference type="Pfam" id="PF04996">
    <property type="entry name" value="AstB"/>
    <property type="match status" value="1"/>
</dbReference>
<accession>A0A1S2CQ86</accession>
<dbReference type="STRING" id="646.BJD16_05905"/>
<comment type="pathway">
    <text evidence="3">Amino-acid degradation; L-arginine degradation via AST pathway; L-glutamate and succinate from L-arginine: step 2/5.</text>
</comment>
<dbReference type="EC" id="3.5.3.23" evidence="3 4"/>
<organism evidence="5 6">
    <name type="scientific">Aeromonas sobria</name>
    <dbReference type="NCBI Taxonomy" id="646"/>
    <lineage>
        <taxon>Bacteria</taxon>
        <taxon>Pseudomonadati</taxon>
        <taxon>Pseudomonadota</taxon>
        <taxon>Gammaproteobacteria</taxon>
        <taxon>Aeromonadales</taxon>
        <taxon>Aeromonadaceae</taxon>
        <taxon>Aeromonas</taxon>
    </lineage>
</organism>
<feature type="binding site" evidence="3">
    <location>
        <position position="214"/>
    </location>
    <ligand>
        <name>substrate</name>
    </ligand>
</feature>
<evidence type="ECO:0000256" key="2">
    <source>
        <dbReference type="ARBA" id="ARBA00022801"/>
    </source>
</evidence>
<feature type="active site" evidence="3">
    <location>
        <position position="174"/>
    </location>
</feature>
<dbReference type="EMBL" id="MKFU01000034">
    <property type="protein sequence ID" value="OHY89863.1"/>
    <property type="molecule type" value="Genomic_DNA"/>
</dbReference>
<comment type="similarity">
    <text evidence="3">Belongs to the succinylarginine dihydrolase family.</text>
</comment>
<dbReference type="InterPro" id="IPR037031">
    <property type="entry name" value="AstB_sf"/>
</dbReference>
<dbReference type="PANTHER" id="PTHR30420:SF2">
    <property type="entry name" value="N-SUCCINYLARGININE DIHYDROLASE"/>
    <property type="match status" value="1"/>
</dbReference>
<dbReference type="AlphaFoldDB" id="A0A1S2CQ86"/>
<name>A0A1S2CQ86_AERSO</name>
<feature type="active site" description="Nucleophile" evidence="3">
    <location>
        <position position="369"/>
    </location>
</feature>
<comment type="catalytic activity">
    <reaction evidence="3">
        <text>N(2)-succinyl-L-arginine + 2 H2O + 2 H(+) = N(2)-succinyl-L-ornithine + 2 NH4(+) + CO2</text>
        <dbReference type="Rhea" id="RHEA:19533"/>
        <dbReference type="ChEBI" id="CHEBI:15377"/>
        <dbReference type="ChEBI" id="CHEBI:15378"/>
        <dbReference type="ChEBI" id="CHEBI:16526"/>
        <dbReference type="ChEBI" id="CHEBI:28938"/>
        <dbReference type="ChEBI" id="CHEBI:58241"/>
        <dbReference type="ChEBI" id="CHEBI:58514"/>
        <dbReference type="EC" id="3.5.3.23"/>
    </reaction>
</comment>
<protein>
    <recommendedName>
        <fullName evidence="3 4">N-succinylarginine dihydrolase</fullName>
        <ecNumber evidence="3 4">3.5.3.23</ecNumber>
    </recommendedName>
</protein>